<sequence length="100" mass="11081">MKAGVRTVWLPLTKQLKRKTTHVETSEMHLRFRIAHELRMWGCVQSSVVNNAGAVSDGSLAELEAVLLHEQFASPRSLRSPKRSSFSVCPSVSLFGSICV</sequence>
<evidence type="ECO:0000313" key="2">
    <source>
        <dbReference type="Proteomes" id="UP000837857"/>
    </source>
</evidence>
<name>A0ABN8IPI3_9NEOP</name>
<keyword evidence="2" id="KW-1185">Reference proteome</keyword>
<gene>
    <name evidence="1" type="ORF">IPOD504_LOCUS11153</name>
</gene>
<evidence type="ECO:0000313" key="1">
    <source>
        <dbReference type="EMBL" id="CAH2060704.1"/>
    </source>
</evidence>
<dbReference type="EMBL" id="OW152839">
    <property type="protein sequence ID" value="CAH2060704.1"/>
    <property type="molecule type" value="Genomic_DNA"/>
</dbReference>
<protein>
    <submittedName>
        <fullName evidence="1">Uncharacterized protein</fullName>
    </submittedName>
</protein>
<proteinExistence type="predicted"/>
<accession>A0ABN8IPI3</accession>
<reference evidence="1" key="1">
    <citation type="submission" date="2022-03" db="EMBL/GenBank/DDBJ databases">
        <authorList>
            <person name="Martin H S."/>
        </authorList>
    </citation>
    <scope>NUCLEOTIDE SEQUENCE</scope>
</reference>
<feature type="non-terminal residue" evidence="1">
    <location>
        <position position="100"/>
    </location>
</feature>
<dbReference type="Proteomes" id="UP000837857">
    <property type="component" value="Chromosome 27"/>
</dbReference>
<organism evidence="1 2">
    <name type="scientific">Iphiclides podalirius</name>
    <name type="common">scarce swallowtail</name>
    <dbReference type="NCBI Taxonomy" id="110791"/>
    <lineage>
        <taxon>Eukaryota</taxon>
        <taxon>Metazoa</taxon>
        <taxon>Ecdysozoa</taxon>
        <taxon>Arthropoda</taxon>
        <taxon>Hexapoda</taxon>
        <taxon>Insecta</taxon>
        <taxon>Pterygota</taxon>
        <taxon>Neoptera</taxon>
        <taxon>Endopterygota</taxon>
        <taxon>Lepidoptera</taxon>
        <taxon>Glossata</taxon>
        <taxon>Ditrysia</taxon>
        <taxon>Papilionoidea</taxon>
        <taxon>Papilionidae</taxon>
        <taxon>Papilioninae</taxon>
        <taxon>Iphiclides</taxon>
    </lineage>
</organism>